<proteinExistence type="predicted"/>
<feature type="region of interest" description="Disordered" evidence="3">
    <location>
        <begin position="237"/>
        <end position="258"/>
    </location>
</feature>
<evidence type="ECO:0000313" key="6">
    <source>
        <dbReference type="EMBL" id="CDO92723.1"/>
    </source>
</evidence>
<keyword evidence="7" id="KW-1185">Reference proteome</keyword>
<feature type="compositionally biased region" description="Low complexity" evidence="3">
    <location>
        <begin position="244"/>
        <end position="254"/>
    </location>
</feature>
<dbReference type="OrthoDB" id="5340910at2759"/>
<evidence type="ECO:0000256" key="2">
    <source>
        <dbReference type="PROSITE-ProRule" id="PRU00192"/>
    </source>
</evidence>
<dbReference type="PROSITE" id="PS50002">
    <property type="entry name" value="SH3"/>
    <property type="match status" value="1"/>
</dbReference>
<dbReference type="InterPro" id="IPR036028">
    <property type="entry name" value="SH3-like_dom_sf"/>
</dbReference>
<comment type="caution">
    <text evidence="6">The sequence shown here is derived from an EMBL/GenBank/DDBJ whole genome shotgun (WGS) entry which is preliminary data.</text>
</comment>
<evidence type="ECO:0000259" key="5">
    <source>
        <dbReference type="PROSITE" id="PS50002"/>
    </source>
</evidence>
<sequence length="511" mass="56824">MEIATEVHTVTMTQIDQLVIHNEATVIKTLYVDQYFRASNTVPYALTTVSTVTGTQVNRNVETATLTNQITTTIESSQSVQSTTSKYHNSSTVALKSSSTASVSSGTPLKSLATTSDDRNTSGTILGLAIGLPIALFVVGLGIVLGFLYYRRSESRKVIDKESLPSHDSNWFVTKLYGEEGIDESNNAQTADEKQNSTYDTGMSSRITYKVSKPYISHPQLIQTPEKVVFTSNPYRELDRSSHKNNGNDNSNSSTGLEQLPKYMAPSFKKWNYESPLSRWFLTKSTLIHDKIQVVKTPTIHLKQLNILSRANESKVTVLGEDPYTEISPMLPNVPQSPFEAIKPLPSPNVRESSQIPVHEYKAHIQHAIVKPQVIDQSVKPVYPTLLKLDKISKTKPLPKPPTMPFTLALQERSIADNVSVRSSFHDVQSARKSTIEEQAISYLVVKDYQAVLMDEINIKKGELVRVLAKHTDGWCLVERISISQQTSLDEPSYLNENRGIVPGLCLQATK</sequence>
<evidence type="ECO:0000256" key="1">
    <source>
        <dbReference type="ARBA" id="ARBA00022443"/>
    </source>
</evidence>
<evidence type="ECO:0000256" key="4">
    <source>
        <dbReference type="SAM" id="Phobius"/>
    </source>
</evidence>
<dbReference type="EMBL" id="CCBQ010000018">
    <property type="protein sequence ID" value="CDO92723.1"/>
    <property type="molecule type" value="Genomic_DNA"/>
</dbReference>
<dbReference type="InterPro" id="IPR001452">
    <property type="entry name" value="SH3_domain"/>
</dbReference>
<keyword evidence="4" id="KW-1133">Transmembrane helix</keyword>
<dbReference type="Gene3D" id="2.30.30.40">
    <property type="entry name" value="SH3 Domains"/>
    <property type="match status" value="1"/>
</dbReference>
<dbReference type="CDD" id="cd11854">
    <property type="entry name" value="SH3_Fus1p"/>
    <property type="match status" value="1"/>
</dbReference>
<dbReference type="InterPro" id="IPR035521">
    <property type="entry name" value="Fus1_SH3"/>
</dbReference>
<name>A0A0A8L3N5_9SACH</name>
<dbReference type="SMART" id="SM00326">
    <property type="entry name" value="SH3"/>
    <property type="match status" value="1"/>
</dbReference>
<dbReference type="SUPFAM" id="SSF50044">
    <property type="entry name" value="SH3-domain"/>
    <property type="match status" value="1"/>
</dbReference>
<evidence type="ECO:0000256" key="3">
    <source>
        <dbReference type="SAM" id="MobiDB-lite"/>
    </source>
</evidence>
<dbReference type="Pfam" id="PF00018">
    <property type="entry name" value="SH3_1"/>
    <property type="match status" value="1"/>
</dbReference>
<dbReference type="Proteomes" id="UP000031516">
    <property type="component" value="Unassembled WGS sequence"/>
</dbReference>
<dbReference type="AlphaFoldDB" id="A0A0A8L3N5"/>
<keyword evidence="4" id="KW-0812">Transmembrane</keyword>
<keyword evidence="1 2" id="KW-0728">SH3 domain</keyword>
<gene>
    <name evidence="6" type="ORF">KLDO_g1035</name>
</gene>
<accession>A0A0A8L3N5</accession>
<protein>
    <submittedName>
        <fullName evidence="6">WGS project CCBQ000000000 data, contig MAT</fullName>
    </submittedName>
</protein>
<organism evidence="6 7">
    <name type="scientific">Kluyveromyces dobzhanskii CBS 2104</name>
    <dbReference type="NCBI Taxonomy" id="1427455"/>
    <lineage>
        <taxon>Eukaryota</taxon>
        <taxon>Fungi</taxon>
        <taxon>Dikarya</taxon>
        <taxon>Ascomycota</taxon>
        <taxon>Saccharomycotina</taxon>
        <taxon>Saccharomycetes</taxon>
        <taxon>Saccharomycetales</taxon>
        <taxon>Saccharomycetaceae</taxon>
        <taxon>Kluyveromyces</taxon>
    </lineage>
</organism>
<feature type="domain" description="SH3" evidence="5">
    <location>
        <begin position="438"/>
        <end position="511"/>
    </location>
</feature>
<reference evidence="6 7" key="1">
    <citation type="submission" date="2014-03" db="EMBL/GenBank/DDBJ databases">
        <title>The genome of Kluyveromyces dobzhanskii.</title>
        <authorList>
            <person name="Nystedt B."/>
            <person name="Astrom S."/>
        </authorList>
    </citation>
    <scope>NUCLEOTIDE SEQUENCE [LARGE SCALE GENOMIC DNA]</scope>
    <source>
        <strain evidence="6 7">CBS 2104</strain>
    </source>
</reference>
<evidence type="ECO:0000313" key="7">
    <source>
        <dbReference type="Proteomes" id="UP000031516"/>
    </source>
</evidence>
<keyword evidence="4" id="KW-0472">Membrane</keyword>
<feature type="transmembrane region" description="Helical" evidence="4">
    <location>
        <begin position="125"/>
        <end position="150"/>
    </location>
</feature>